<dbReference type="PROSITE" id="PS50921">
    <property type="entry name" value="ANTAR"/>
    <property type="match status" value="1"/>
</dbReference>
<sequence length="228" mass="24575">MIVHDGRLEEAIEEYVRRYARRARADMTSALAALTALAVEQVPAVDHAGVTLVTEGGIVRCLAATDGHPLVLDNIQRGCGQGPCLDAATSRQIFGIADLQAERRWPRFTAKAVASTPVRALLAFPVFDRGDTYAALNLYADRPGMFDSRVQDAGAMIAARIAETLTAGQGRGKSVRSARTDAINEAKNLLMRRFSIDVAQAFALLVKLAKQQNDSIEAVARELLSGRA</sequence>
<keyword evidence="2" id="KW-0804">Transcription</keyword>
<dbReference type="InterPro" id="IPR005561">
    <property type="entry name" value="ANTAR"/>
</dbReference>
<dbReference type="KEGG" id="mdr:MDOR_01010"/>
<evidence type="ECO:0000313" key="7">
    <source>
        <dbReference type="Proteomes" id="UP000467201"/>
    </source>
</evidence>
<organism evidence="5 6">
    <name type="scientific">Mycolicibacterium doricum</name>
    <dbReference type="NCBI Taxonomy" id="126673"/>
    <lineage>
        <taxon>Bacteria</taxon>
        <taxon>Bacillati</taxon>
        <taxon>Actinomycetota</taxon>
        <taxon>Actinomycetes</taxon>
        <taxon>Mycobacteriales</taxon>
        <taxon>Mycobacteriaceae</taxon>
        <taxon>Mycolicibacterium</taxon>
    </lineage>
</organism>
<dbReference type="InterPro" id="IPR012074">
    <property type="entry name" value="GAF_ANTAR"/>
</dbReference>
<evidence type="ECO:0000313" key="6">
    <source>
        <dbReference type="Proteomes" id="UP000193564"/>
    </source>
</evidence>
<dbReference type="InterPro" id="IPR003018">
    <property type="entry name" value="GAF"/>
</dbReference>
<dbReference type="EMBL" id="AP022605">
    <property type="protein sequence ID" value="BBZ05932.1"/>
    <property type="molecule type" value="Genomic_DNA"/>
</dbReference>
<dbReference type="Pfam" id="PF13185">
    <property type="entry name" value="GAF_2"/>
    <property type="match status" value="1"/>
</dbReference>
<dbReference type="InterPro" id="IPR036388">
    <property type="entry name" value="WH-like_DNA-bd_sf"/>
</dbReference>
<reference evidence="5 6" key="1">
    <citation type="submission" date="2016-01" db="EMBL/GenBank/DDBJ databases">
        <title>The new phylogeny of the genus Mycobacterium.</title>
        <authorList>
            <person name="Tarcisio F."/>
            <person name="Conor M."/>
            <person name="Antonella G."/>
            <person name="Elisabetta G."/>
            <person name="Giulia F.S."/>
            <person name="Sara T."/>
            <person name="Anna F."/>
            <person name="Clotilde B."/>
            <person name="Roberto B."/>
            <person name="Veronica D.S."/>
            <person name="Fabio R."/>
            <person name="Monica P."/>
            <person name="Olivier J."/>
            <person name="Enrico T."/>
            <person name="Nicola S."/>
        </authorList>
    </citation>
    <scope>NUCLEOTIDE SEQUENCE [LARGE SCALE GENOMIC DNA]</scope>
    <source>
        <strain evidence="5 6">DSM 44339</strain>
    </source>
</reference>
<gene>
    <name evidence="5" type="ORF">AWC01_17890</name>
    <name evidence="4" type="ORF">MDOR_01010</name>
</gene>
<dbReference type="Proteomes" id="UP000467201">
    <property type="component" value="Chromosome"/>
</dbReference>
<keyword evidence="1" id="KW-0805">Transcription regulation</keyword>
<evidence type="ECO:0000313" key="5">
    <source>
        <dbReference type="EMBL" id="ORV35897.1"/>
    </source>
</evidence>
<keyword evidence="6" id="KW-1185">Reference proteome</keyword>
<evidence type="ECO:0000259" key="3">
    <source>
        <dbReference type="PROSITE" id="PS50921"/>
    </source>
</evidence>
<evidence type="ECO:0000256" key="2">
    <source>
        <dbReference type="ARBA" id="ARBA00023163"/>
    </source>
</evidence>
<dbReference type="PIRSF" id="PIRSF036625">
    <property type="entry name" value="GAF_ANTAR"/>
    <property type="match status" value="1"/>
</dbReference>
<proteinExistence type="predicted"/>
<protein>
    <submittedName>
        <fullName evidence="5">Response regulator receiver protein</fullName>
    </submittedName>
</protein>
<evidence type="ECO:0000313" key="4">
    <source>
        <dbReference type="EMBL" id="BBZ05932.1"/>
    </source>
</evidence>
<dbReference type="SUPFAM" id="SSF55781">
    <property type="entry name" value="GAF domain-like"/>
    <property type="match status" value="1"/>
</dbReference>
<feature type="domain" description="ANTAR" evidence="3">
    <location>
        <begin position="162"/>
        <end position="224"/>
    </location>
</feature>
<dbReference type="OrthoDB" id="4629915at2"/>
<dbReference type="InterPro" id="IPR029016">
    <property type="entry name" value="GAF-like_dom_sf"/>
</dbReference>
<name>A0A1X1SXT8_9MYCO</name>
<dbReference type="Gene3D" id="1.10.10.10">
    <property type="entry name" value="Winged helix-like DNA-binding domain superfamily/Winged helix DNA-binding domain"/>
    <property type="match status" value="1"/>
</dbReference>
<dbReference type="Pfam" id="PF03861">
    <property type="entry name" value="ANTAR"/>
    <property type="match status" value="1"/>
</dbReference>
<dbReference type="GO" id="GO:0003723">
    <property type="term" value="F:RNA binding"/>
    <property type="evidence" value="ECO:0007669"/>
    <property type="project" value="InterPro"/>
</dbReference>
<reference evidence="4" key="3">
    <citation type="submission" date="2020-02" db="EMBL/GenBank/DDBJ databases">
        <authorList>
            <person name="Matsumoto Y."/>
            <person name="Motooka D."/>
            <person name="Nakamura S."/>
        </authorList>
    </citation>
    <scope>NUCLEOTIDE SEQUENCE</scope>
    <source>
        <strain evidence="4">JCM 12405</strain>
    </source>
</reference>
<dbReference type="RefSeq" id="WP_085192719.1">
    <property type="nucleotide sequence ID" value="NZ_AP022605.1"/>
</dbReference>
<dbReference type="Gene3D" id="3.30.450.40">
    <property type="match status" value="1"/>
</dbReference>
<evidence type="ECO:0000256" key="1">
    <source>
        <dbReference type="ARBA" id="ARBA00023015"/>
    </source>
</evidence>
<dbReference type="AlphaFoldDB" id="A0A1X1SXT8"/>
<accession>A0A1X1SXT8</accession>
<reference evidence="4 7" key="2">
    <citation type="journal article" date="2019" name="Emerg. Microbes Infect.">
        <title>Comprehensive subspecies identification of 175 nontuberculous mycobacteria species based on 7547 genomic profiles.</title>
        <authorList>
            <person name="Matsumoto Y."/>
            <person name="Kinjo T."/>
            <person name="Motooka D."/>
            <person name="Nabeya D."/>
            <person name="Jung N."/>
            <person name="Uechi K."/>
            <person name="Horii T."/>
            <person name="Iida T."/>
            <person name="Fujita J."/>
            <person name="Nakamura S."/>
        </authorList>
    </citation>
    <scope>NUCLEOTIDE SEQUENCE [LARGE SCALE GENOMIC DNA]</scope>
    <source>
        <strain evidence="4 7">JCM 12405</strain>
    </source>
</reference>
<dbReference type="SMART" id="SM01012">
    <property type="entry name" value="ANTAR"/>
    <property type="match status" value="1"/>
</dbReference>
<dbReference type="EMBL" id="LQOS01000068">
    <property type="protein sequence ID" value="ORV35897.1"/>
    <property type="molecule type" value="Genomic_DNA"/>
</dbReference>
<dbReference type="STRING" id="126673.AWC01_17890"/>
<dbReference type="Proteomes" id="UP000193564">
    <property type="component" value="Unassembled WGS sequence"/>
</dbReference>